<dbReference type="InterPro" id="IPR013384">
    <property type="entry name" value="Flagell_FlgL"/>
</dbReference>
<evidence type="ECO:0000259" key="5">
    <source>
        <dbReference type="Pfam" id="PF00669"/>
    </source>
</evidence>
<dbReference type="InterPro" id="IPR001492">
    <property type="entry name" value="Flagellin"/>
</dbReference>
<keyword evidence="7" id="KW-0282">Flagellum</keyword>
<protein>
    <submittedName>
        <fullName evidence="7">Flagellar hook-associated protein 3</fullName>
    </submittedName>
</protein>
<evidence type="ECO:0000313" key="8">
    <source>
        <dbReference type="Proteomes" id="UP000494245"/>
    </source>
</evidence>
<dbReference type="GO" id="GO:0009424">
    <property type="term" value="C:bacterial-type flagellum hook"/>
    <property type="evidence" value="ECO:0007669"/>
    <property type="project" value="InterPro"/>
</dbReference>
<dbReference type="Proteomes" id="UP000494245">
    <property type="component" value="Unassembled WGS sequence"/>
</dbReference>
<keyword evidence="3" id="KW-0975">Bacterial flagellum</keyword>
<dbReference type="PANTHER" id="PTHR42792">
    <property type="entry name" value="FLAGELLIN"/>
    <property type="match status" value="1"/>
</dbReference>
<organism evidence="7 8">
    <name type="scientific">Fundidesulfovibrio magnetotacticus</name>
    <dbReference type="NCBI Taxonomy" id="2730080"/>
    <lineage>
        <taxon>Bacteria</taxon>
        <taxon>Pseudomonadati</taxon>
        <taxon>Thermodesulfobacteriota</taxon>
        <taxon>Desulfovibrionia</taxon>
        <taxon>Desulfovibrionales</taxon>
        <taxon>Desulfovibrionaceae</taxon>
        <taxon>Fundidesulfovibrio</taxon>
    </lineage>
</organism>
<dbReference type="AlphaFoldDB" id="A0A6V8LXJ3"/>
<feature type="domain" description="Flagellin N-terminal" evidence="5">
    <location>
        <begin position="3"/>
        <end position="140"/>
    </location>
</feature>
<gene>
    <name evidence="7" type="primary">flgL_2</name>
    <name evidence="7" type="ORF">NNJEOMEG_02211</name>
</gene>
<dbReference type="Gene3D" id="1.20.1330.10">
    <property type="entry name" value="f41 fragment of flagellin, N-terminal domain"/>
    <property type="match status" value="2"/>
</dbReference>
<dbReference type="GO" id="GO:0071973">
    <property type="term" value="P:bacterial-type flagellum-dependent cell motility"/>
    <property type="evidence" value="ECO:0007669"/>
    <property type="project" value="InterPro"/>
</dbReference>
<evidence type="ECO:0000256" key="1">
    <source>
        <dbReference type="ARBA" id="ARBA00004365"/>
    </source>
</evidence>
<keyword evidence="7" id="KW-0966">Cell projection</keyword>
<feature type="region of interest" description="Disordered" evidence="4">
    <location>
        <begin position="26"/>
        <end position="45"/>
    </location>
</feature>
<dbReference type="EMBL" id="BLTE01000009">
    <property type="protein sequence ID" value="GFK94367.1"/>
    <property type="molecule type" value="Genomic_DNA"/>
</dbReference>
<comment type="subcellular location">
    <subcellularLocation>
        <location evidence="1">Bacterial flagellum</location>
    </subcellularLocation>
</comment>
<dbReference type="CDD" id="cd15482">
    <property type="entry name" value="Sialidase_non-viral"/>
    <property type="match status" value="1"/>
</dbReference>
<reference evidence="7 8" key="1">
    <citation type="submission" date="2020-04" db="EMBL/GenBank/DDBJ databases">
        <authorList>
            <consortium name="Desulfovibrio sp. FSS-1 genome sequencing consortium"/>
            <person name="Shimoshige H."/>
            <person name="Kobayashi H."/>
            <person name="Maekawa T."/>
        </authorList>
    </citation>
    <scope>NUCLEOTIDE SEQUENCE [LARGE SCALE GENOMIC DNA]</scope>
    <source>
        <strain evidence="7 8">SIID29052-01</strain>
    </source>
</reference>
<evidence type="ECO:0000259" key="6">
    <source>
        <dbReference type="Pfam" id="PF00700"/>
    </source>
</evidence>
<comment type="similarity">
    <text evidence="2">Belongs to the bacterial flagellin family.</text>
</comment>
<comment type="caution">
    <text evidence="7">The sequence shown here is derived from an EMBL/GenBank/DDBJ whole genome shotgun (WGS) entry which is preliminary data.</text>
</comment>
<evidence type="ECO:0000256" key="3">
    <source>
        <dbReference type="ARBA" id="ARBA00023143"/>
    </source>
</evidence>
<evidence type="ECO:0000256" key="4">
    <source>
        <dbReference type="SAM" id="MobiDB-lite"/>
    </source>
</evidence>
<name>A0A6V8LXJ3_9BACT</name>
<reference evidence="7 8" key="2">
    <citation type="submission" date="2020-05" db="EMBL/GenBank/DDBJ databases">
        <title>Draft genome sequence of Desulfovibrio sp. strainFSS-1.</title>
        <authorList>
            <person name="Shimoshige H."/>
            <person name="Kobayashi H."/>
            <person name="Maekawa T."/>
        </authorList>
    </citation>
    <scope>NUCLEOTIDE SEQUENCE [LARGE SCALE GENOMIC DNA]</scope>
    <source>
        <strain evidence="7 8">SIID29052-01</strain>
    </source>
</reference>
<dbReference type="NCBIfam" id="TIGR02550">
    <property type="entry name" value="flagell_flgL"/>
    <property type="match status" value="1"/>
</dbReference>
<evidence type="ECO:0000256" key="2">
    <source>
        <dbReference type="ARBA" id="ARBA00005709"/>
    </source>
</evidence>
<dbReference type="Pfam" id="PF00669">
    <property type="entry name" value="Flagellin_N"/>
    <property type="match status" value="1"/>
</dbReference>
<sequence length="499" mass="52157">MRISTNMIYNNSMRYMNTSLSRLAEANEQNATQKRINRPSDDPAGYAEARSLDAIMARMDQYSANIGVAETWLAQADSTLLEASTLMTSIKGLAEQAATETMTAENREQVAMQVRELFEQMITVANASVTGQSLFAGQKTGSAAFRETLFATVQDDTLTDAAVLEVAGASDHSIAVQFTGSGTVGGASDIAYRYSSDGGDTWTTGTLAAGSDTLNLGGVTVRLASGASLTATAEDGSEGTSLFVRPSAVYLGDDQDGAAVRTYGSGQVSASADGVFSANVTVRIDSNASIPGPYSYSYSLDGGLSWVDGQTASGARLPVPGGFLDIASGAGNTLASGDQFTIVPNTASISVEISPAGSVVINNVGKDVFGGLYQADGASNASPVFASDPEKNLFETIGKLIGYLENNNSDGIGQCLEDLEASQAHLETCAADVGARENRLEYAQNTVDILRDNAETRLSAVEDADLSTLMLELAKYQYAYSSVLSSSSKIIGMSLLDYI</sequence>
<accession>A0A6V8LXJ3</accession>
<dbReference type="RefSeq" id="WP_173084369.1">
    <property type="nucleotide sequence ID" value="NZ_BLTE01000009.1"/>
</dbReference>
<dbReference type="Pfam" id="PF00700">
    <property type="entry name" value="Flagellin_C"/>
    <property type="match status" value="1"/>
</dbReference>
<keyword evidence="7" id="KW-0969">Cilium</keyword>
<dbReference type="SUPFAM" id="SSF64518">
    <property type="entry name" value="Phase 1 flagellin"/>
    <property type="match status" value="1"/>
</dbReference>
<dbReference type="InterPro" id="IPR001029">
    <property type="entry name" value="Flagellin_N"/>
</dbReference>
<proteinExistence type="inferred from homology"/>
<dbReference type="PANTHER" id="PTHR42792:SF1">
    <property type="entry name" value="FLAGELLAR HOOK-ASSOCIATED PROTEIN 3"/>
    <property type="match status" value="1"/>
</dbReference>
<keyword evidence="8" id="KW-1185">Reference proteome</keyword>
<evidence type="ECO:0000313" key="7">
    <source>
        <dbReference type="EMBL" id="GFK94367.1"/>
    </source>
</evidence>
<feature type="domain" description="Flagellin C-terminal" evidence="6">
    <location>
        <begin position="422"/>
        <end position="498"/>
    </location>
</feature>
<dbReference type="GO" id="GO:0005198">
    <property type="term" value="F:structural molecule activity"/>
    <property type="evidence" value="ECO:0007669"/>
    <property type="project" value="InterPro"/>
</dbReference>
<dbReference type="InterPro" id="IPR046358">
    <property type="entry name" value="Flagellin_C"/>
</dbReference>